<dbReference type="Proteomes" id="UP001279642">
    <property type="component" value="Unassembled WGS sequence"/>
</dbReference>
<gene>
    <name evidence="1" type="ORF">SMD27_21735</name>
</gene>
<proteinExistence type="predicted"/>
<dbReference type="RefSeq" id="WP_320510551.1">
    <property type="nucleotide sequence ID" value="NZ_JAXCLW010000010.1"/>
</dbReference>
<dbReference type="SUPFAM" id="SSF47148">
    <property type="entry name" value="Diol dehydratase, gamma subunit"/>
    <property type="match status" value="1"/>
</dbReference>
<protein>
    <submittedName>
        <fullName evidence="1">Diol dehydratase small subunit</fullName>
    </submittedName>
</protein>
<dbReference type="Pfam" id="PF02287">
    <property type="entry name" value="Dehydratase_SU"/>
    <property type="match status" value="1"/>
</dbReference>
<reference evidence="1 2" key="1">
    <citation type="journal article" date="2016" name="Antonie Van Leeuwenhoek">
        <title>Dongia soli sp. nov., isolated from soil from Dokdo, Korea.</title>
        <authorList>
            <person name="Kim D.U."/>
            <person name="Lee H."/>
            <person name="Kim H."/>
            <person name="Kim S.G."/>
            <person name="Ka J.O."/>
        </authorList>
    </citation>
    <scope>NUCLEOTIDE SEQUENCE [LARGE SCALE GENOMIC DNA]</scope>
    <source>
        <strain evidence="1 2">D78</strain>
    </source>
</reference>
<organism evidence="1 2">
    <name type="scientific">Dongia soli</name>
    <dbReference type="NCBI Taxonomy" id="600628"/>
    <lineage>
        <taxon>Bacteria</taxon>
        <taxon>Pseudomonadati</taxon>
        <taxon>Pseudomonadota</taxon>
        <taxon>Alphaproteobacteria</taxon>
        <taxon>Rhodospirillales</taxon>
        <taxon>Dongiaceae</taxon>
        <taxon>Dongia</taxon>
    </lineage>
</organism>
<keyword evidence="2" id="KW-1185">Reference proteome</keyword>
<sequence>MIRDDNRMKLGLTIGDYPLAEKRPDLVVSARNKSLADLTLEAVEQGAASLEDFRITPRALRLQAEIAEAAGRPTLGRNFERAAELVDVPQETILQIYELLRPGRAKSKIELLDAARLLREQYGAGTMAGFVEQAAEVYERRGLFTYRF</sequence>
<dbReference type="EMBL" id="JAXCLW010000010">
    <property type="protein sequence ID" value="MDY0885477.1"/>
    <property type="molecule type" value="Genomic_DNA"/>
</dbReference>
<evidence type="ECO:0000313" key="2">
    <source>
        <dbReference type="Proteomes" id="UP001279642"/>
    </source>
</evidence>
<name>A0ABU5EGS7_9PROT</name>
<accession>A0ABU5EGS7</accession>
<dbReference type="InterPro" id="IPR036091">
    <property type="entry name" value="Prodiol/glycerol_DeHase__sf_su"/>
</dbReference>
<comment type="caution">
    <text evidence="1">The sequence shown here is derived from an EMBL/GenBank/DDBJ whole genome shotgun (WGS) entry which is preliminary data.</text>
</comment>
<dbReference type="Gene3D" id="1.10.1510.20">
    <property type="entry name" value="Propanediol/glycerol dehydratase, small subunit"/>
    <property type="match status" value="1"/>
</dbReference>
<evidence type="ECO:0000313" key="1">
    <source>
        <dbReference type="EMBL" id="MDY0885477.1"/>
    </source>
</evidence>
<dbReference type="InterPro" id="IPR003207">
    <property type="entry name" value="Ppandiol/glycerol_DeHydtase_su"/>
</dbReference>